<dbReference type="SUPFAM" id="SSF144292">
    <property type="entry name" value="occludin/ELL-like"/>
    <property type="match status" value="1"/>
</dbReference>
<dbReference type="GO" id="GO:0031410">
    <property type="term" value="C:cytoplasmic vesicle"/>
    <property type="evidence" value="ECO:0007669"/>
    <property type="project" value="TreeGrafter"/>
</dbReference>
<feature type="transmembrane region" description="Helical" evidence="14">
    <location>
        <begin position="289"/>
        <end position="313"/>
    </location>
</feature>
<protein>
    <recommendedName>
        <fullName evidence="19">MARVEL domain-containing protein 2</fullName>
    </recommendedName>
</protein>
<keyword evidence="7" id="KW-0965">Cell junction</keyword>
<keyword evidence="9" id="KW-0175">Coiled coil</keyword>
<evidence type="ECO:0000259" key="15">
    <source>
        <dbReference type="PROSITE" id="PS51225"/>
    </source>
</evidence>
<keyword evidence="8 14" id="KW-1133">Transmembrane helix</keyword>
<dbReference type="AlphaFoldDB" id="A0A8B9P3Z1"/>
<feature type="transmembrane region" description="Helical" evidence="14">
    <location>
        <begin position="424"/>
        <end position="448"/>
    </location>
</feature>
<dbReference type="InterPro" id="IPR031176">
    <property type="entry name" value="ELL/occludin"/>
</dbReference>
<evidence type="ECO:0000256" key="12">
    <source>
        <dbReference type="PROSITE-ProRule" id="PRU01324"/>
    </source>
</evidence>
<evidence type="ECO:0000256" key="1">
    <source>
        <dbReference type="ARBA" id="ARBA00004435"/>
    </source>
</evidence>
<dbReference type="PROSITE" id="PS51225">
    <property type="entry name" value="MARVEL"/>
    <property type="match status" value="1"/>
</dbReference>
<feature type="domain" description="OCEL" evidence="16">
    <location>
        <begin position="504"/>
        <end position="615"/>
    </location>
</feature>
<keyword evidence="6 11" id="KW-0812">Transmembrane</keyword>
<dbReference type="GO" id="GO:0070830">
    <property type="term" value="P:bicellular tight junction assembly"/>
    <property type="evidence" value="ECO:0007669"/>
    <property type="project" value="TreeGrafter"/>
</dbReference>
<evidence type="ECO:0000256" key="8">
    <source>
        <dbReference type="ARBA" id="ARBA00022989"/>
    </source>
</evidence>
<evidence type="ECO:0000256" key="11">
    <source>
        <dbReference type="PROSITE-ProRule" id="PRU00581"/>
    </source>
</evidence>
<dbReference type="PROSITE" id="PS51980">
    <property type="entry name" value="OCEL"/>
    <property type="match status" value="1"/>
</dbReference>
<feature type="region of interest" description="Disordered" evidence="13">
    <location>
        <begin position="199"/>
        <end position="264"/>
    </location>
</feature>
<dbReference type="Proteomes" id="UP000694424">
    <property type="component" value="Unplaced"/>
</dbReference>
<keyword evidence="4" id="KW-0796">Tight junction</keyword>
<keyword evidence="5" id="KW-1003">Cell membrane</keyword>
<name>A0A8B9P3Z1_APTOW</name>
<evidence type="ECO:0000256" key="9">
    <source>
        <dbReference type="ARBA" id="ARBA00023054"/>
    </source>
</evidence>
<dbReference type="GO" id="GO:0016324">
    <property type="term" value="C:apical plasma membrane"/>
    <property type="evidence" value="ECO:0007669"/>
    <property type="project" value="TreeGrafter"/>
</dbReference>
<evidence type="ECO:0000256" key="14">
    <source>
        <dbReference type="SAM" id="Phobius"/>
    </source>
</evidence>
<evidence type="ECO:0000256" key="5">
    <source>
        <dbReference type="ARBA" id="ARBA00022475"/>
    </source>
</evidence>
<dbReference type="InterPro" id="IPR008253">
    <property type="entry name" value="Marvel"/>
</dbReference>
<evidence type="ECO:0000256" key="7">
    <source>
        <dbReference type="ARBA" id="ARBA00022949"/>
    </source>
</evidence>
<dbReference type="GO" id="GO:0005923">
    <property type="term" value="C:bicellular tight junction"/>
    <property type="evidence" value="ECO:0007669"/>
    <property type="project" value="UniProtKB-SubCell"/>
</dbReference>
<reference evidence="17" key="1">
    <citation type="submission" date="2025-08" db="UniProtKB">
        <authorList>
            <consortium name="Ensembl"/>
        </authorList>
    </citation>
    <scope>IDENTIFICATION</scope>
</reference>
<dbReference type="Gene3D" id="6.10.140.340">
    <property type="match status" value="1"/>
</dbReference>
<evidence type="ECO:0000313" key="18">
    <source>
        <dbReference type="Proteomes" id="UP000694424"/>
    </source>
</evidence>
<evidence type="ECO:0000313" key="17">
    <source>
        <dbReference type="Ensembl" id="ENSAOWP00000005116.1"/>
    </source>
</evidence>
<evidence type="ECO:0000256" key="3">
    <source>
        <dbReference type="ARBA" id="ARBA00009171"/>
    </source>
</evidence>
<feature type="compositionally biased region" description="Basic and acidic residues" evidence="13">
    <location>
        <begin position="22"/>
        <end position="42"/>
    </location>
</feature>
<feature type="compositionally biased region" description="Basic and acidic residues" evidence="13">
    <location>
        <begin position="215"/>
        <end position="225"/>
    </location>
</feature>
<evidence type="ECO:0000256" key="2">
    <source>
        <dbReference type="ARBA" id="ARBA00004651"/>
    </source>
</evidence>
<feature type="transmembrane region" description="Helical" evidence="14">
    <location>
        <begin position="376"/>
        <end position="404"/>
    </location>
</feature>
<feature type="region of interest" description="Disordered" evidence="13">
    <location>
        <begin position="1"/>
        <end position="64"/>
    </location>
</feature>
<comment type="similarity">
    <text evidence="3 12">Belongs to the ELL/occludin family.</text>
</comment>
<evidence type="ECO:0000256" key="4">
    <source>
        <dbReference type="ARBA" id="ARBA00022427"/>
    </source>
</evidence>
<dbReference type="Pfam" id="PF01284">
    <property type="entry name" value="MARVEL"/>
    <property type="match status" value="1"/>
</dbReference>
<dbReference type="Ensembl" id="ENSAOWT00000005827.1">
    <property type="protein sequence ID" value="ENSAOWP00000005116.1"/>
    <property type="gene ID" value="ENSAOWG00000003507.1"/>
</dbReference>
<keyword evidence="18" id="KW-1185">Reference proteome</keyword>
<reference evidence="17" key="2">
    <citation type="submission" date="2025-09" db="UniProtKB">
        <authorList>
            <consortium name="Ensembl"/>
        </authorList>
    </citation>
    <scope>IDENTIFICATION</scope>
</reference>
<accession>A0A8B9P3Z1</accession>
<evidence type="ECO:0000256" key="13">
    <source>
        <dbReference type="SAM" id="MobiDB-lite"/>
    </source>
</evidence>
<dbReference type="Pfam" id="PF07303">
    <property type="entry name" value="Occludin_ELL"/>
    <property type="match status" value="1"/>
</dbReference>
<evidence type="ECO:0000259" key="16">
    <source>
        <dbReference type="PROSITE" id="PS51980"/>
    </source>
</evidence>
<evidence type="ECO:0000256" key="10">
    <source>
        <dbReference type="ARBA" id="ARBA00023136"/>
    </source>
</evidence>
<dbReference type="PANTHER" id="PTHR23288:SF15">
    <property type="entry name" value="OCCLUDIN_ELL DOMAIN-CONTAINING PROTEIN 1"/>
    <property type="match status" value="1"/>
</dbReference>
<sequence length="621" mass="66506">MSCERPRAARHPPAPPEPLWAGDRDGWQPRGRDAAGRARSRDVLAAGPHGRAARTGSEGSAGPGCRVTCRGKLRQARRGRNTVQGIGAGLRLQPGSPCSGLELAKPLPRSVGGLGGRRAPGRAHCRASLLQPGSARACQSGAAAGRAGGSPIACRPPGACGLACRGDTARQGAELPALGHLPPYRKPLRLPHVEELAAPLGGGGAVPRCPPQRASLEHRGPDRHGSSGHPQGASGSGPAGEQGMETEQGLETGLEPSVPRGRPAALPDAAGRLEAYGLKYAYMKSWPGLLRVLGGLQLLFGGMVFACVCAYVQRDYRWYGSELLADGTRYAGPLTPFVLVVASLAWLLSAILLGLGATTYYRSILLDAGWWPPTEAALNALLFLLYLAAAAAYVNTVTLGGLCYSPLAGGPLLGVFCRVAGGQAAALVFLFITALLYLAASLVCLKMWRHETARRRREMKHPAKGLLLCPTPGHGVSPLRSGACPGSGALPPSLPFPHTDSRIPGPGRKYPAIRSPREREQYKAVFCDQYAEYKELHGEVRTALQKFGELDAMMCRLPWHTPSREEQRRVARVWREYAKKKRDSAFLEKQERCDYLKKKLTHIKSQIREYDRAAPEGSVCF</sequence>
<feature type="domain" description="MARVEL" evidence="15">
    <location>
        <begin position="285"/>
        <end position="449"/>
    </location>
</feature>
<dbReference type="PANTHER" id="PTHR23288">
    <property type="entry name" value="OCCLUDIN AND RNA POLYMERASE II ELONGATION FACTOR ELL"/>
    <property type="match status" value="1"/>
</dbReference>
<feature type="transmembrane region" description="Helical" evidence="14">
    <location>
        <begin position="333"/>
        <end position="355"/>
    </location>
</feature>
<evidence type="ECO:0008006" key="19">
    <source>
        <dbReference type="Google" id="ProtNLM"/>
    </source>
</evidence>
<proteinExistence type="inferred from homology"/>
<dbReference type="InterPro" id="IPR010844">
    <property type="entry name" value="Occludin_ELL"/>
</dbReference>
<organism evidence="17 18">
    <name type="scientific">Apteryx owenii</name>
    <name type="common">Little spotted kiwi</name>
    <dbReference type="NCBI Taxonomy" id="8824"/>
    <lineage>
        <taxon>Eukaryota</taxon>
        <taxon>Metazoa</taxon>
        <taxon>Chordata</taxon>
        <taxon>Craniata</taxon>
        <taxon>Vertebrata</taxon>
        <taxon>Euteleostomi</taxon>
        <taxon>Archelosauria</taxon>
        <taxon>Archosauria</taxon>
        <taxon>Dinosauria</taxon>
        <taxon>Saurischia</taxon>
        <taxon>Theropoda</taxon>
        <taxon>Coelurosauria</taxon>
        <taxon>Aves</taxon>
        <taxon>Palaeognathae</taxon>
        <taxon>Apterygiformes</taxon>
        <taxon>Apterygidae</taxon>
        <taxon>Apteryx</taxon>
    </lineage>
</organism>
<keyword evidence="10 11" id="KW-0472">Membrane</keyword>
<evidence type="ECO:0000256" key="6">
    <source>
        <dbReference type="ARBA" id="ARBA00022692"/>
    </source>
</evidence>
<comment type="subcellular location">
    <subcellularLocation>
        <location evidence="1">Cell junction</location>
        <location evidence="1">Tight junction</location>
    </subcellularLocation>
    <subcellularLocation>
        <location evidence="2">Cell membrane</location>
        <topology evidence="2">Multi-pass membrane protein</topology>
    </subcellularLocation>
</comment>